<reference evidence="1 2" key="1">
    <citation type="submission" date="2016-05" db="EMBL/GenBank/DDBJ databases">
        <title>Draft genome sequence of a porcine commensal Rothia nasimurium.</title>
        <authorList>
            <person name="Gaiser R.A."/>
            <person name="Van Baarlen P."/>
            <person name="Wells J.M."/>
        </authorList>
    </citation>
    <scope>NUCLEOTIDE SEQUENCE [LARGE SCALE GENOMIC DNA]</scope>
    <source>
        <strain evidence="1 2">PT-32</strain>
    </source>
</reference>
<proteinExistence type="predicted"/>
<accession>A0A1Y1RMU9</accession>
<evidence type="ECO:0000313" key="2">
    <source>
        <dbReference type="Proteomes" id="UP000192359"/>
    </source>
</evidence>
<dbReference type="Proteomes" id="UP000192359">
    <property type="component" value="Unassembled WGS sequence"/>
</dbReference>
<evidence type="ECO:0000313" key="1">
    <source>
        <dbReference type="EMBL" id="ORC15930.1"/>
    </source>
</evidence>
<keyword evidence="2" id="KW-1185">Reference proteome</keyword>
<organism evidence="1 2">
    <name type="scientific">Rothia nasimurium</name>
    <dbReference type="NCBI Taxonomy" id="85336"/>
    <lineage>
        <taxon>Bacteria</taxon>
        <taxon>Bacillati</taxon>
        <taxon>Actinomycetota</taxon>
        <taxon>Actinomycetes</taxon>
        <taxon>Micrococcales</taxon>
        <taxon>Micrococcaceae</taxon>
        <taxon>Rothia</taxon>
    </lineage>
</organism>
<protein>
    <submittedName>
        <fullName evidence="1">Uncharacterized protein</fullName>
    </submittedName>
</protein>
<dbReference type="AlphaFoldDB" id="A0A1Y1RMU9"/>
<name>A0A1Y1RMU9_9MICC</name>
<sequence>MRDINNFFTANYNRLITFIQKMYTKDVGSAIIVFRHITGNFGDALHNIYFTRQNLFPTFASKFCGDMIPIWNICNNAFENFSRTHKSWSLNVKGYRDIIQKFIVCRRFRCRGFF</sequence>
<comment type="caution">
    <text evidence="1">The sequence shown here is derived from an EMBL/GenBank/DDBJ whole genome shotgun (WGS) entry which is preliminary data.</text>
</comment>
<dbReference type="EMBL" id="LXWF01000041">
    <property type="protein sequence ID" value="ORC15930.1"/>
    <property type="molecule type" value="Genomic_DNA"/>
</dbReference>
<gene>
    <name evidence="1" type="ORF">A7979_04750</name>
</gene>